<dbReference type="InterPro" id="IPR013974">
    <property type="entry name" value="SAF"/>
</dbReference>
<dbReference type="SMART" id="SM00858">
    <property type="entry name" value="SAF"/>
    <property type="match status" value="1"/>
</dbReference>
<gene>
    <name evidence="3" type="ORF">MANAM107_08210</name>
</gene>
<evidence type="ECO:0000259" key="2">
    <source>
        <dbReference type="SMART" id="SM00858"/>
    </source>
</evidence>
<sequence length="325" mass="32697">MQPSSTGPALTGAARAGTAQPGGMTLLHRLARAGSWDRSPAPADSAHPTGGPDRRRASRRLRPSLLLWRYRHVVVALCLGGAVLMVLSVLHPAAPPGQEALVVTRTLEAGHVLGHEDVERRGLPGEALPASGLAGQEVIGRRTAIALEPGTVLTTSMTSAALTRGLSDQERVVQVPVEVGAELAEPGARVDLVGQAPAASETGTGVPAQAAAGQTGAEGDWPDPGGVSGGSGGGQGTGTTDDSKAEAEEKREIPPPAGAPGVFAPPSHRVLSSGARVISVQSVGQADQWTSGRKVTLVTLAVPVSDATLVVGAATNGELGIVLSP</sequence>
<protein>
    <recommendedName>
        <fullName evidence="2">SAF domain-containing protein</fullName>
    </recommendedName>
</protein>
<feature type="compositionally biased region" description="Basic and acidic residues" evidence="1">
    <location>
        <begin position="241"/>
        <end position="253"/>
    </location>
</feature>
<feature type="compositionally biased region" description="Gly residues" evidence="1">
    <location>
        <begin position="226"/>
        <end position="237"/>
    </location>
</feature>
<reference evidence="3 4" key="1">
    <citation type="submission" date="2021-08" db="EMBL/GenBank/DDBJ databases">
        <title>Whole genome sequence of novel Actinomyces species strain MAS-1.</title>
        <authorList>
            <person name="Saito M."/>
            <person name="Kuwahara N."/>
            <person name="Takizawa T."/>
            <person name="Gotouda H."/>
            <person name="Ochiai T."/>
        </authorList>
    </citation>
    <scope>NUCLEOTIDE SEQUENCE [LARGE SCALE GENOMIC DNA]</scope>
    <source>
        <strain evidence="3 4">MAS-1</strain>
    </source>
</reference>
<evidence type="ECO:0000256" key="1">
    <source>
        <dbReference type="SAM" id="MobiDB-lite"/>
    </source>
</evidence>
<dbReference type="Proteomes" id="UP000824496">
    <property type="component" value="Chromosome"/>
</dbReference>
<feature type="region of interest" description="Disordered" evidence="1">
    <location>
        <begin position="199"/>
        <end position="264"/>
    </location>
</feature>
<feature type="domain" description="SAF" evidence="2">
    <location>
        <begin position="98"/>
        <end position="159"/>
    </location>
</feature>
<name>A0ABN6K5S3_9ACTO</name>
<dbReference type="EMBL" id="AP025017">
    <property type="protein sequence ID" value="BDA63987.1"/>
    <property type="molecule type" value="Genomic_DNA"/>
</dbReference>
<keyword evidence="4" id="KW-1185">Reference proteome</keyword>
<proteinExistence type="predicted"/>
<evidence type="ECO:0000313" key="3">
    <source>
        <dbReference type="EMBL" id="BDA63987.1"/>
    </source>
</evidence>
<feature type="compositionally biased region" description="Low complexity" evidence="1">
    <location>
        <begin position="202"/>
        <end position="225"/>
    </location>
</feature>
<dbReference type="Pfam" id="PF08666">
    <property type="entry name" value="SAF"/>
    <property type="match status" value="1"/>
</dbReference>
<dbReference type="CDD" id="cd11614">
    <property type="entry name" value="SAF_CpaB_FlgA_like"/>
    <property type="match status" value="1"/>
</dbReference>
<evidence type="ECO:0000313" key="4">
    <source>
        <dbReference type="Proteomes" id="UP000824496"/>
    </source>
</evidence>
<feature type="region of interest" description="Disordered" evidence="1">
    <location>
        <begin position="35"/>
        <end position="57"/>
    </location>
</feature>
<feature type="region of interest" description="Disordered" evidence="1">
    <location>
        <begin position="1"/>
        <end position="21"/>
    </location>
</feature>
<organism evidence="3 4">
    <name type="scientific">Actinomyces capricornis</name>
    <dbReference type="NCBI Taxonomy" id="2755559"/>
    <lineage>
        <taxon>Bacteria</taxon>
        <taxon>Bacillati</taxon>
        <taxon>Actinomycetota</taxon>
        <taxon>Actinomycetes</taxon>
        <taxon>Actinomycetales</taxon>
        <taxon>Actinomycetaceae</taxon>
        <taxon>Actinomyces</taxon>
    </lineage>
</organism>
<accession>A0ABN6K5S3</accession>